<keyword evidence="1" id="KW-0697">Rotamase</keyword>
<accession>A0A660SBN2</accession>
<evidence type="ECO:0000313" key="4">
    <source>
        <dbReference type="Proteomes" id="UP000271125"/>
    </source>
</evidence>
<dbReference type="Pfam" id="PF00639">
    <property type="entry name" value="Rotamase"/>
    <property type="match status" value="1"/>
</dbReference>
<protein>
    <recommendedName>
        <fullName evidence="2">PpiC domain-containing protein</fullName>
    </recommendedName>
</protein>
<proteinExistence type="predicted"/>
<dbReference type="PROSITE" id="PS50198">
    <property type="entry name" value="PPIC_PPIASE_2"/>
    <property type="match status" value="1"/>
</dbReference>
<organism evidence="3 4">
    <name type="scientific">candidate division TA06 bacterium</name>
    <dbReference type="NCBI Taxonomy" id="2250710"/>
    <lineage>
        <taxon>Bacteria</taxon>
        <taxon>Bacteria division TA06</taxon>
    </lineage>
</organism>
<dbReference type="InterPro" id="IPR050245">
    <property type="entry name" value="PrsA_foldase"/>
</dbReference>
<dbReference type="Gene3D" id="3.10.50.40">
    <property type="match status" value="1"/>
</dbReference>
<dbReference type="InterPro" id="IPR046357">
    <property type="entry name" value="PPIase_dom_sf"/>
</dbReference>
<dbReference type="InterPro" id="IPR000297">
    <property type="entry name" value="PPIase_PpiC"/>
</dbReference>
<dbReference type="Proteomes" id="UP000271125">
    <property type="component" value="Unassembled WGS sequence"/>
</dbReference>
<dbReference type="PANTHER" id="PTHR47245">
    <property type="entry name" value="PEPTIDYLPROLYL ISOMERASE"/>
    <property type="match status" value="1"/>
</dbReference>
<evidence type="ECO:0000256" key="1">
    <source>
        <dbReference type="PROSITE-ProRule" id="PRU00278"/>
    </source>
</evidence>
<name>A0A660SBN2_UNCT6</name>
<feature type="domain" description="PpiC" evidence="2">
    <location>
        <begin position="82"/>
        <end position="182"/>
    </location>
</feature>
<dbReference type="EMBL" id="QNBD01000300">
    <property type="protein sequence ID" value="RKX68245.1"/>
    <property type="molecule type" value="Genomic_DNA"/>
</dbReference>
<dbReference type="AlphaFoldDB" id="A0A660SBN2"/>
<keyword evidence="1" id="KW-0413">Isomerase</keyword>
<dbReference type="GO" id="GO:0003755">
    <property type="term" value="F:peptidyl-prolyl cis-trans isomerase activity"/>
    <property type="evidence" value="ECO:0007669"/>
    <property type="project" value="UniProtKB-KW"/>
</dbReference>
<comment type="caution">
    <text evidence="3">The sequence shown here is derived from an EMBL/GenBank/DDBJ whole genome shotgun (WGS) entry which is preliminary data.</text>
</comment>
<dbReference type="SUPFAM" id="SSF54534">
    <property type="entry name" value="FKBP-like"/>
    <property type="match status" value="2"/>
</dbReference>
<evidence type="ECO:0000259" key="2">
    <source>
        <dbReference type="PROSITE" id="PS50198"/>
    </source>
</evidence>
<dbReference type="PANTHER" id="PTHR47245:SF2">
    <property type="entry name" value="PEPTIDYL-PROLYL CIS-TRANS ISOMERASE HP_0175-RELATED"/>
    <property type="match status" value="1"/>
</dbReference>
<gene>
    <name evidence="3" type="ORF">DRP43_05975</name>
</gene>
<reference evidence="3 4" key="1">
    <citation type="submission" date="2018-06" db="EMBL/GenBank/DDBJ databases">
        <title>Extensive metabolic versatility and redundancy in microbially diverse, dynamic hydrothermal sediments.</title>
        <authorList>
            <person name="Dombrowski N."/>
            <person name="Teske A."/>
            <person name="Baker B.J."/>
        </authorList>
    </citation>
    <scope>NUCLEOTIDE SEQUENCE [LARGE SCALE GENOMIC DNA]</scope>
    <source>
        <strain evidence="3">B10_G13</strain>
    </source>
</reference>
<sequence>QFVNMYANQLKDIVPKQKLQNYIASFIVLQDNEIIRSLIENYEKVSIEYGLFPIENDTQFIKYSEEDGINYYNANKNQFLIKNKIDLSVVSFQVTPSIDDRDIAYSEIKEIYNSLKSGDNFEEKAKSVSQDPNSAKEGGKLGWLKKGMMAPEFEKIIFSQRKGIISKPFKTKYGWHIVKVYNKRRDSVNVGHILIKIVPSNETIFNIKDNADNFVRKAQIDGFENISKHNNMNIDTFEHIDINQPVIGNYGKVFRLKEFLKNAKIGDISLPINAGSAFIVVSVNARDDSTLLSYNNVKDRIADSVKIGIAETITKGRAIGAVKDVNNRRGFSRAVKNKSGDYYRIKDITMYSSIPGIGYNAKFNGVAFALKKGITSKPFRIDNNYVVIKLINRSQITDDKMKNILTDFVLSVKSKKQKEIFSDWFSEIFENSKIKDYRYQYGY</sequence>
<evidence type="ECO:0000313" key="3">
    <source>
        <dbReference type="EMBL" id="RKX68245.1"/>
    </source>
</evidence>
<feature type="non-terminal residue" evidence="3">
    <location>
        <position position="1"/>
    </location>
</feature>